<organism evidence="1 2">
    <name type="scientific">Paenibacillus taihuensis</name>
    <dbReference type="NCBI Taxonomy" id="1156355"/>
    <lineage>
        <taxon>Bacteria</taxon>
        <taxon>Bacillati</taxon>
        <taxon>Bacillota</taxon>
        <taxon>Bacilli</taxon>
        <taxon>Bacillales</taxon>
        <taxon>Paenibacillaceae</taxon>
        <taxon>Paenibacillus</taxon>
    </lineage>
</organism>
<reference evidence="1 2" key="1">
    <citation type="submission" date="2018-08" db="EMBL/GenBank/DDBJ databases">
        <title>Genomic Encyclopedia of Type Strains, Phase III (KMG-III): the genomes of soil and plant-associated and newly described type strains.</title>
        <authorList>
            <person name="Whitman W."/>
        </authorList>
    </citation>
    <scope>NUCLEOTIDE SEQUENCE [LARGE SCALE GENOMIC DNA]</scope>
    <source>
        <strain evidence="1 2">CGMCC 1.10966</strain>
    </source>
</reference>
<dbReference type="RefSeq" id="WP_116192776.1">
    <property type="nucleotide sequence ID" value="NZ_QTTN01000069.1"/>
</dbReference>
<gene>
    <name evidence="1" type="ORF">A8990_16921</name>
</gene>
<dbReference type="OrthoDB" id="5380902at2"/>
<proteinExistence type="predicted"/>
<keyword evidence="2" id="KW-1185">Reference proteome</keyword>
<evidence type="ECO:0008006" key="3">
    <source>
        <dbReference type="Google" id="ProtNLM"/>
    </source>
</evidence>
<name>A0A3D9PY30_9BACL</name>
<dbReference type="Proteomes" id="UP000256304">
    <property type="component" value="Unassembled WGS sequence"/>
</dbReference>
<dbReference type="SUPFAM" id="SSF81606">
    <property type="entry name" value="PP2C-like"/>
    <property type="match status" value="1"/>
</dbReference>
<sequence>MRIESDCFSLPKAGNRSDEYEDASHISTHVQKDATICRFAIADGASESSYADLWANLLASGYCFGRFDGTTIHKSVSPLLKAWQKKTGGKSLPWYAQEKLSSGAFSTLAGITFRFANDAESAAFDGIAVGDSCIFHVRGDTVFSSFPLSTVDDFGRRPVLISSNAANNARLHAFVHQWSGTAEAGDAFWLMTDALACWLLTRYKEDRSVIRRLLELDGARAFNHLVHEERQLIHRKGHAYLRNDDVTFIRLKLVKGT</sequence>
<dbReference type="InterPro" id="IPR036457">
    <property type="entry name" value="PPM-type-like_dom_sf"/>
</dbReference>
<protein>
    <recommendedName>
        <fullName evidence="3">Protein phosphatase 2C-like protein</fullName>
    </recommendedName>
</protein>
<comment type="caution">
    <text evidence="1">The sequence shown here is derived from an EMBL/GenBank/DDBJ whole genome shotgun (WGS) entry which is preliminary data.</text>
</comment>
<dbReference type="AlphaFoldDB" id="A0A3D9PY30"/>
<evidence type="ECO:0000313" key="1">
    <source>
        <dbReference type="EMBL" id="REE55429.1"/>
    </source>
</evidence>
<accession>A0A3D9PY30</accession>
<dbReference type="EMBL" id="QTTN01000069">
    <property type="protein sequence ID" value="REE55429.1"/>
    <property type="molecule type" value="Genomic_DNA"/>
</dbReference>
<evidence type="ECO:0000313" key="2">
    <source>
        <dbReference type="Proteomes" id="UP000256304"/>
    </source>
</evidence>